<feature type="signal peptide" evidence="3">
    <location>
        <begin position="1"/>
        <end position="20"/>
    </location>
</feature>
<name>A0A5C5Z0M3_9BACT</name>
<feature type="region of interest" description="Disordered" evidence="2">
    <location>
        <begin position="220"/>
        <end position="242"/>
    </location>
</feature>
<protein>
    <recommendedName>
        <fullName evidence="6">FG-GAP repeat protein</fullName>
    </recommendedName>
</protein>
<keyword evidence="1 3" id="KW-0732">Signal</keyword>
<evidence type="ECO:0000256" key="1">
    <source>
        <dbReference type="ARBA" id="ARBA00022729"/>
    </source>
</evidence>
<feature type="chain" id="PRO_5022794199" description="FG-GAP repeat protein" evidence="3">
    <location>
        <begin position="21"/>
        <end position="242"/>
    </location>
</feature>
<organism evidence="4 5">
    <name type="scientific">Novipirellula herctigrandis</name>
    <dbReference type="NCBI Taxonomy" id="2527986"/>
    <lineage>
        <taxon>Bacteria</taxon>
        <taxon>Pseudomonadati</taxon>
        <taxon>Planctomycetota</taxon>
        <taxon>Planctomycetia</taxon>
        <taxon>Pirellulales</taxon>
        <taxon>Pirellulaceae</taxon>
        <taxon>Novipirellula</taxon>
    </lineage>
</organism>
<reference evidence="4 5" key="1">
    <citation type="submission" date="2019-02" db="EMBL/GenBank/DDBJ databases">
        <title>Deep-cultivation of Planctomycetes and their phenomic and genomic characterization uncovers novel biology.</title>
        <authorList>
            <person name="Wiegand S."/>
            <person name="Jogler M."/>
            <person name="Boedeker C."/>
            <person name="Pinto D."/>
            <person name="Vollmers J."/>
            <person name="Rivas-Marin E."/>
            <person name="Kohn T."/>
            <person name="Peeters S.H."/>
            <person name="Heuer A."/>
            <person name="Rast P."/>
            <person name="Oberbeckmann S."/>
            <person name="Bunk B."/>
            <person name="Jeske O."/>
            <person name="Meyerdierks A."/>
            <person name="Storesund J.E."/>
            <person name="Kallscheuer N."/>
            <person name="Luecker S."/>
            <person name="Lage O.M."/>
            <person name="Pohl T."/>
            <person name="Merkel B.J."/>
            <person name="Hornburger P."/>
            <person name="Mueller R.-W."/>
            <person name="Bruemmer F."/>
            <person name="Labrenz M."/>
            <person name="Spormann A.M."/>
            <person name="Op Den Camp H."/>
            <person name="Overmann J."/>
            <person name="Amann R."/>
            <person name="Jetten M.S.M."/>
            <person name="Mascher T."/>
            <person name="Medema M.H."/>
            <person name="Devos D.P."/>
            <person name="Kaster A.-K."/>
            <person name="Ovreas L."/>
            <person name="Rohde M."/>
            <person name="Galperin M.Y."/>
            <person name="Jogler C."/>
        </authorList>
    </citation>
    <scope>NUCLEOTIDE SEQUENCE [LARGE SCALE GENOMIC DNA]</scope>
    <source>
        <strain evidence="4 5">CA13</strain>
    </source>
</reference>
<dbReference type="Gene3D" id="2.130.10.130">
    <property type="entry name" value="Integrin alpha, N-terminal"/>
    <property type="match status" value="1"/>
</dbReference>
<evidence type="ECO:0000256" key="2">
    <source>
        <dbReference type="SAM" id="MobiDB-lite"/>
    </source>
</evidence>
<keyword evidence="5" id="KW-1185">Reference proteome</keyword>
<evidence type="ECO:0000313" key="5">
    <source>
        <dbReference type="Proteomes" id="UP000315010"/>
    </source>
</evidence>
<proteinExistence type="predicted"/>
<accession>A0A5C5Z0M3</accession>
<evidence type="ECO:0000256" key="3">
    <source>
        <dbReference type="SAM" id="SignalP"/>
    </source>
</evidence>
<dbReference type="InterPro" id="IPR028994">
    <property type="entry name" value="Integrin_alpha_N"/>
</dbReference>
<sequence precursor="true">MTSKHLIASMVAIAIGCSHSAVSYAETPDTSSRSEEWKRHSIDTTSLGVDGVRSADVNGDGLPDLVCGWEQGGVYRIYLMQRKPESLPRWIHVDAGAAPAVEDALLVDLDQDGAIEVVSSTEGNHRKVLVHWAPPPTKHYPDSSLWKTETLFENGSRWMFAVAMDVDGRHGPDVMVGGKRQGGSIGWLESPANPRDTNAWKFHKLTDATWTMSIICRDSKGDGLSSKRKRTTIPRTATPASV</sequence>
<dbReference type="InterPro" id="IPR013517">
    <property type="entry name" value="FG-GAP"/>
</dbReference>
<dbReference type="Pfam" id="PF13517">
    <property type="entry name" value="FG-GAP_3"/>
    <property type="match status" value="1"/>
</dbReference>
<evidence type="ECO:0008006" key="6">
    <source>
        <dbReference type="Google" id="ProtNLM"/>
    </source>
</evidence>
<dbReference type="RefSeq" id="WP_146395302.1">
    <property type="nucleotide sequence ID" value="NZ_SJPJ01000001.1"/>
</dbReference>
<feature type="compositionally biased region" description="Polar residues" evidence="2">
    <location>
        <begin position="233"/>
        <end position="242"/>
    </location>
</feature>
<evidence type="ECO:0000313" key="4">
    <source>
        <dbReference type="EMBL" id="TWT80243.1"/>
    </source>
</evidence>
<dbReference type="OrthoDB" id="243895at2"/>
<dbReference type="EMBL" id="SJPJ01000001">
    <property type="protein sequence ID" value="TWT80243.1"/>
    <property type="molecule type" value="Genomic_DNA"/>
</dbReference>
<dbReference type="Proteomes" id="UP000315010">
    <property type="component" value="Unassembled WGS sequence"/>
</dbReference>
<dbReference type="PROSITE" id="PS51257">
    <property type="entry name" value="PROKAR_LIPOPROTEIN"/>
    <property type="match status" value="1"/>
</dbReference>
<comment type="caution">
    <text evidence="4">The sequence shown here is derived from an EMBL/GenBank/DDBJ whole genome shotgun (WGS) entry which is preliminary data.</text>
</comment>
<gene>
    <name evidence="4" type="ORF">CA13_16560</name>
</gene>
<dbReference type="SUPFAM" id="SSF69318">
    <property type="entry name" value="Integrin alpha N-terminal domain"/>
    <property type="match status" value="1"/>
</dbReference>
<dbReference type="AlphaFoldDB" id="A0A5C5Z0M3"/>